<dbReference type="SMART" id="SM00855">
    <property type="entry name" value="PGAM"/>
    <property type="match status" value="1"/>
</dbReference>
<dbReference type="EMBL" id="JAEHJZ010000052">
    <property type="protein sequence ID" value="MBJ7882745.1"/>
    <property type="molecule type" value="Genomic_DNA"/>
</dbReference>
<dbReference type="PANTHER" id="PTHR47623">
    <property type="entry name" value="OS09G0287300 PROTEIN"/>
    <property type="match status" value="1"/>
</dbReference>
<keyword evidence="3" id="KW-1185">Reference proteome</keyword>
<dbReference type="SUPFAM" id="SSF53254">
    <property type="entry name" value="Phosphoglycerate mutase-like"/>
    <property type="match status" value="1"/>
</dbReference>
<dbReference type="Pfam" id="PF00300">
    <property type="entry name" value="His_Phos_1"/>
    <property type="match status" value="1"/>
</dbReference>
<dbReference type="InterPro" id="IPR013078">
    <property type="entry name" value="His_Pase_superF_clade-1"/>
</dbReference>
<feature type="binding site" evidence="1">
    <location>
        <position position="57"/>
    </location>
    <ligand>
        <name>substrate</name>
    </ligand>
</feature>
<proteinExistence type="predicted"/>
<evidence type="ECO:0000313" key="3">
    <source>
        <dbReference type="Proteomes" id="UP000662373"/>
    </source>
</evidence>
<sequence length="161" mass="18332">MKTIVLIRHAKSSWEQDITDLSRPLSKRGVTDAHLLSTSLDDLNFQPDAIFSSPANRALSTCSIFMENLGFPDELLKIEEQLYDFGGNRVLRFIKNMDDNLNQVMIFGHNHAFTELTNALGDRIIDNLPTSGLVMIQFEIDSWKDLQKGHTKMILKPKDLK</sequence>
<dbReference type="InterPro" id="IPR029033">
    <property type="entry name" value="His_PPase_superfam"/>
</dbReference>
<dbReference type="Proteomes" id="UP000662373">
    <property type="component" value="Unassembled WGS sequence"/>
</dbReference>
<dbReference type="AlphaFoldDB" id="A0A934KZW5"/>
<protein>
    <submittedName>
        <fullName evidence="2">Histidine phosphatase family protein</fullName>
    </submittedName>
</protein>
<evidence type="ECO:0000313" key="2">
    <source>
        <dbReference type="EMBL" id="MBJ7882745.1"/>
    </source>
</evidence>
<dbReference type="RefSeq" id="WP_199603047.1">
    <property type="nucleotide sequence ID" value="NZ_JAEHJZ010000052.1"/>
</dbReference>
<gene>
    <name evidence="2" type="ORF">JEM65_19085</name>
</gene>
<reference evidence="2 3" key="1">
    <citation type="submission" date="2020-09" db="EMBL/GenBank/DDBJ databases">
        <title>Draft genome of Gelidibacter salicanalis PAMC21136.</title>
        <authorList>
            <person name="Park H."/>
        </authorList>
    </citation>
    <scope>NUCLEOTIDE SEQUENCE [LARGE SCALE GENOMIC DNA]</scope>
    <source>
        <strain evidence="2 3">PAMC21136</strain>
    </source>
</reference>
<dbReference type="CDD" id="cd07067">
    <property type="entry name" value="HP_PGM_like"/>
    <property type="match status" value="1"/>
</dbReference>
<dbReference type="Gene3D" id="3.40.50.1240">
    <property type="entry name" value="Phosphoglycerate mutase-like"/>
    <property type="match status" value="1"/>
</dbReference>
<dbReference type="PANTHER" id="PTHR47623:SF1">
    <property type="entry name" value="OS09G0287300 PROTEIN"/>
    <property type="match status" value="1"/>
</dbReference>
<accession>A0A934KZW5</accession>
<evidence type="ECO:0000256" key="1">
    <source>
        <dbReference type="PIRSR" id="PIRSR613078-2"/>
    </source>
</evidence>
<comment type="caution">
    <text evidence="2">The sequence shown here is derived from an EMBL/GenBank/DDBJ whole genome shotgun (WGS) entry which is preliminary data.</text>
</comment>
<name>A0A934KZW5_9FLAO</name>
<organism evidence="2 3">
    <name type="scientific">Gelidibacter salicanalis</name>
    <dbReference type="NCBI Taxonomy" id="291193"/>
    <lineage>
        <taxon>Bacteria</taxon>
        <taxon>Pseudomonadati</taxon>
        <taxon>Bacteroidota</taxon>
        <taxon>Flavobacteriia</taxon>
        <taxon>Flavobacteriales</taxon>
        <taxon>Flavobacteriaceae</taxon>
        <taxon>Gelidibacter</taxon>
    </lineage>
</organism>